<dbReference type="EMBL" id="QZJZ01000030">
    <property type="protein sequence ID" value="RJP60416.1"/>
    <property type="molecule type" value="Genomic_DNA"/>
</dbReference>
<evidence type="ECO:0000256" key="10">
    <source>
        <dbReference type="ARBA" id="ARBA00023002"/>
    </source>
</evidence>
<dbReference type="GO" id="GO:0052693">
    <property type="term" value="F:epoxyqueuosine reductase activity"/>
    <property type="evidence" value="ECO:0007669"/>
    <property type="project" value="UniProtKB-UniRule"/>
</dbReference>
<dbReference type="HAMAP" id="MF_02089">
    <property type="entry name" value="QueH"/>
    <property type="match status" value="1"/>
</dbReference>
<sequence>MNNLSQKPQVLLHVCCAPCSPYVVDLLSQDYTPILYFYNPNIHPHEEYALRVDEIERFARGTGNALYCGDEDTDLFFDAVRGYENEPEKGKRCEICFKLRLDKACTFAQSQNIKYVTTTLTVSPHKCAKTINRIGAETAALHNVIFLAENFKKNDGFRKTVQMAKQYSFYRQNYCGCIFSKKN</sequence>
<accession>A0A3A4R7J5</accession>
<keyword evidence="11 17" id="KW-0408">Iron</keyword>
<dbReference type="Pfam" id="PF02677">
    <property type="entry name" value="QueH"/>
    <property type="match status" value="1"/>
</dbReference>
<name>A0A3A4R7J5_9BACT</name>
<evidence type="ECO:0000256" key="3">
    <source>
        <dbReference type="ARBA" id="ARBA00008207"/>
    </source>
</evidence>
<comment type="pathway">
    <text evidence="2 17">tRNA modification; tRNA-queuosine biosynthesis.</text>
</comment>
<comment type="catalytic activity">
    <reaction evidence="16 17">
        <text>epoxyqueuosine(34) in tRNA + AH2 = queuosine(34) in tRNA + A + H2O</text>
        <dbReference type="Rhea" id="RHEA:32159"/>
        <dbReference type="Rhea" id="RHEA-COMP:18571"/>
        <dbReference type="Rhea" id="RHEA-COMP:18582"/>
        <dbReference type="ChEBI" id="CHEBI:13193"/>
        <dbReference type="ChEBI" id="CHEBI:15377"/>
        <dbReference type="ChEBI" id="CHEBI:17499"/>
        <dbReference type="ChEBI" id="CHEBI:194431"/>
        <dbReference type="ChEBI" id="CHEBI:194443"/>
        <dbReference type="EC" id="1.17.99.6"/>
    </reaction>
</comment>
<evidence type="ECO:0000256" key="2">
    <source>
        <dbReference type="ARBA" id="ARBA00004691"/>
    </source>
</evidence>
<feature type="binding site" evidence="17">
    <location>
        <position position="96"/>
    </location>
    <ligand>
        <name>[4Fe-4S] cluster</name>
        <dbReference type="ChEBI" id="CHEBI:49883"/>
    </ligand>
</feature>
<dbReference type="AlphaFoldDB" id="A0A3A4R7J5"/>
<keyword evidence="10 17" id="KW-0560">Oxidoreductase</keyword>
<gene>
    <name evidence="17" type="primary">queH</name>
    <name evidence="18" type="ORF">C4541_04120</name>
</gene>
<feature type="binding site" evidence="17">
    <location>
        <position position="15"/>
    </location>
    <ligand>
        <name>[4Fe-4S] cluster</name>
        <dbReference type="ChEBI" id="CHEBI:49883"/>
    </ligand>
</feature>
<dbReference type="InterPro" id="IPR003828">
    <property type="entry name" value="QueH"/>
</dbReference>
<dbReference type="EC" id="1.17.99.6" evidence="4 17"/>
<comment type="similarity">
    <text evidence="3 17">Belongs to the QueH family.</text>
</comment>
<feature type="binding site" evidence="17">
    <location>
        <position position="16"/>
    </location>
    <ligand>
        <name>[4Fe-4S] cluster</name>
        <dbReference type="ChEBI" id="CHEBI:49883"/>
    </ligand>
</feature>
<evidence type="ECO:0000256" key="16">
    <source>
        <dbReference type="ARBA" id="ARBA00047415"/>
    </source>
</evidence>
<dbReference type="GO" id="GO:0046872">
    <property type="term" value="F:metal ion binding"/>
    <property type="evidence" value="ECO:0007669"/>
    <property type="project" value="UniProtKB-KW"/>
</dbReference>
<evidence type="ECO:0000313" key="18">
    <source>
        <dbReference type="EMBL" id="RJP60416.1"/>
    </source>
</evidence>
<keyword evidence="14 17" id="KW-0676">Redox-active center</keyword>
<evidence type="ECO:0000256" key="5">
    <source>
        <dbReference type="ARBA" id="ARBA00016895"/>
    </source>
</evidence>
<keyword evidence="13 17" id="KW-1015">Disulfide bond</keyword>
<reference evidence="18 19" key="1">
    <citation type="journal article" date="2017" name="ISME J.">
        <title>Energy and carbon metabolisms in a deep terrestrial subsurface fluid microbial community.</title>
        <authorList>
            <person name="Momper L."/>
            <person name="Jungbluth S.P."/>
            <person name="Lee M.D."/>
            <person name="Amend J.P."/>
        </authorList>
    </citation>
    <scope>NUCLEOTIDE SEQUENCE [LARGE SCALE GENOMIC DNA]</scope>
    <source>
        <strain evidence="18">SURF_26</strain>
    </source>
</reference>
<feature type="disulfide bond" description="Redox-active" evidence="17">
    <location>
        <begin position="175"/>
        <end position="177"/>
    </location>
</feature>
<evidence type="ECO:0000256" key="9">
    <source>
        <dbReference type="ARBA" id="ARBA00022785"/>
    </source>
</evidence>
<dbReference type="GO" id="GO:0008616">
    <property type="term" value="P:tRNA queuosine(34) biosynthetic process"/>
    <property type="evidence" value="ECO:0007669"/>
    <property type="project" value="UniProtKB-UniRule"/>
</dbReference>
<protein>
    <recommendedName>
        <fullName evidence="5 17">Epoxyqueuosine reductase QueH</fullName>
        <ecNumber evidence="4 17">1.17.99.6</ecNumber>
    </recommendedName>
    <alternativeName>
        <fullName evidence="15 17">Queuosine biosynthesis protein QueH</fullName>
    </alternativeName>
</protein>
<evidence type="ECO:0000256" key="17">
    <source>
        <dbReference type="HAMAP-Rule" id="MF_02089"/>
    </source>
</evidence>
<evidence type="ECO:0000256" key="14">
    <source>
        <dbReference type="ARBA" id="ARBA00023284"/>
    </source>
</evidence>
<keyword evidence="12 17" id="KW-0411">Iron-sulfur</keyword>
<evidence type="ECO:0000256" key="8">
    <source>
        <dbReference type="ARBA" id="ARBA00022723"/>
    </source>
</evidence>
<evidence type="ECO:0000256" key="13">
    <source>
        <dbReference type="ARBA" id="ARBA00023157"/>
    </source>
</evidence>
<evidence type="ECO:0000256" key="12">
    <source>
        <dbReference type="ARBA" id="ARBA00023014"/>
    </source>
</evidence>
<keyword evidence="7 17" id="KW-0819">tRNA processing</keyword>
<evidence type="ECO:0000256" key="15">
    <source>
        <dbReference type="ARBA" id="ARBA00031446"/>
    </source>
</evidence>
<keyword evidence="9 17" id="KW-0671">Queuosine biosynthesis</keyword>
<keyword evidence="6 17" id="KW-0004">4Fe-4S</keyword>
<comment type="function">
    <text evidence="1 17">Catalyzes the conversion of epoxyqueuosine (oQ) to queuosine (Q), which is a hypermodified base found in the wobble positions of tRNA(Asp), tRNA(Asn), tRNA(His) and tRNA(Tyr).</text>
</comment>
<dbReference type="GO" id="GO:0051539">
    <property type="term" value="F:4 iron, 4 sulfur cluster binding"/>
    <property type="evidence" value="ECO:0007669"/>
    <property type="project" value="UniProtKB-UniRule"/>
</dbReference>
<dbReference type="PANTHER" id="PTHR36701:SF1">
    <property type="entry name" value="EPOXYQUEUOSINE REDUCTASE QUEH"/>
    <property type="match status" value="1"/>
</dbReference>
<evidence type="ECO:0000256" key="6">
    <source>
        <dbReference type="ARBA" id="ARBA00022485"/>
    </source>
</evidence>
<comment type="caution">
    <text evidence="18">The sequence shown here is derived from an EMBL/GenBank/DDBJ whole genome shotgun (WGS) entry which is preliminary data.</text>
</comment>
<dbReference type="PANTHER" id="PTHR36701">
    <property type="entry name" value="EPOXYQUEUOSINE REDUCTASE QUEH"/>
    <property type="match status" value="1"/>
</dbReference>
<keyword evidence="8 17" id="KW-0479">Metal-binding</keyword>
<evidence type="ECO:0000313" key="19">
    <source>
        <dbReference type="Proteomes" id="UP000266426"/>
    </source>
</evidence>
<evidence type="ECO:0000256" key="4">
    <source>
        <dbReference type="ARBA" id="ARBA00012622"/>
    </source>
</evidence>
<organism evidence="18 19">
    <name type="scientific">Candidatus Auribacter fodinae</name>
    <dbReference type="NCBI Taxonomy" id="2093366"/>
    <lineage>
        <taxon>Bacteria</taxon>
        <taxon>Pseudomonadati</taxon>
        <taxon>Candidatus Auribacterota</taxon>
        <taxon>Candidatus Auribacteria</taxon>
        <taxon>Candidatus Auribacterales</taxon>
        <taxon>Candidatus Auribacteraceae</taxon>
        <taxon>Candidatus Auribacter</taxon>
    </lineage>
</organism>
<proteinExistence type="inferred from homology"/>
<evidence type="ECO:0000256" key="11">
    <source>
        <dbReference type="ARBA" id="ARBA00023004"/>
    </source>
</evidence>
<evidence type="ECO:0000256" key="1">
    <source>
        <dbReference type="ARBA" id="ARBA00002268"/>
    </source>
</evidence>
<feature type="binding site" evidence="17">
    <location>
        <position position="93"/>
    </location>
    <ligand>
        <name>[4Fe-4S] cluster</name>
        <dbReference type="ChEBI" id="CHEBI:49883"/>
    </ligand>
</feature>
<dbReference type="Proteomes" id="UP000266426">
    <property type="component" value="Unassembled WGS sequence"/>
</dbReference>
<evidence type="ECO:0000256" key="7">
    <source>
        <dbReference type="ARBA" id="ARBA00022694"/>
    </source>
</evidence>
<dbReference type="UniPathway" id="UPA00392"/>